<keyword evidence="4" id="KW-1185">Reference proteome</keyword>
<feature type="compositionally biased region" description="Low complexity" evidence="1">
    <location>
        <begin position="458"/>
        <end position="477"/>
    </location>
</feature>
<keyword evidence="3" id="KW-0969">Cilium</keyword>
<dbReference type="PANTHER" id="PTHR37533">
    <property type="entry name" value="FLAGELLAR HOOK-LENGTH CONTROL PROTEIN"/>
    <property type="match status" value="1"/>
</dbReference>
<feature type="compositionally biased region" description="Low complexity" evidence="1">
    <location>
        <begin position="419"/>
        <end position="431"/>
    </location>
</feature>
<feature type="region of interest" description="Disordered" evidence="1">
    <location>
        <begin position="307"/>
        <end position="330"/>
    </location>
</feature>
<feature type="compositionally biased region" description="Polar residues" evidence="1">
    <location>
        <begin position="1"/>
        <end position="10"/>
    </location>
</feature>
<feature type="compositionally biased region" description="Basic and acidic residues" evidence="1">
    <location>
        <begin position="126"/>
        <end position="139"/>
    </location>
</feature>
<feature type="compositionally biased region" description="Basic and acidic residues" evidence="1">
    <location>
        <begin position="148"/>
        <end position="169"/>
    </location>
</feature>
<gene>
    <name evidence="3" type="ORF">EIP75_02395</name>
</gene>
<feature type="compositionally biased region" description="Low complexity" evidence="1">
    <location>
        <begin position="307"/>
        <end position="322"/>
    </location>
</feature>
<organism evidence="3 4">
    <name type="scientific">Aquabacterium soli</name>
    <dbReference type="NCBI Taxonomy" id="2493092"/>
    <lineage>
        <taxon>Bacteria</taxon>
        <taxon>Pseudomonadati</taxon>
        <taxon>Pseudomonadota</taxon>
        <taxon>Betaproteobacteria</taxon>
        <taxon>Burkholderiales</taxon>
        <taxon>Aquabacterium</taxon>
    </lineage>
</organism>
<protein>
    <submittedName>
        <fullName evidence="3">Flagellar hook-length control protein FliK</fullName>
    </submittedName>
</protein>
<dbReference type="Proteomes" id="UP000269265">
    <property type="component" value="Unassembled WGS sequence"/>
</dbReference>
<dbReference type="InterPro" id="IPR038610">
    <property type="entry name" value="FliK-like_C_sf"/>
</dbReference>
<feature type="compositionally biased region" description="Polar residues" evidence="1">
    <location>
        <begin position="40"/>
        <end position="64"/>
    </location>
</feature>
<dbReference type="Gene3D" id="3.30.750.140">
    <property type="match status" value="1"/>
</dbReference>
<feature type="region of interest" description="Disordered" evidence="1">
    <location>
        <begin position="1"/>
        <end position="193"/>
    </location>
</feature>
<accession>A0A3R8T7B5</accession>
<sequence>MSTNLQNLPSLLNKPGSQTSGATSGVAGGSLADVLGKGSGNDSQTFAKLMSQYQNPQASVQGSLSAGVGAQANAAAQALRAKAAAAQSTAHLQQRQQPPTPAKPETQAQPAKQAQKTNTQQNKPNNEARAKPKQADGAERQQSAKADQAGKADQVDAKGEADHGKDDVKFSTAQGEGSAQVRELQPPADVATSDPASMMAWLASLSQSGDAAQATQADGALTEGGAGAAKPSDAAGAGAGKGGPGALPTGTAALTTQLLGQQQALKGDPKMMAAEGQGATAAIAAQDASSPLEFNALMARELARPAGAGASATESTAHASATLPTPVDSPDFKNALAERVGMWVSGTPANGQMTAELRLNPEDMGPVHIRIVMDGQNAQVDFAAAHAETRQALEASLPALSSALEDAGLSLSGGGVSDQGASQAWAQQQQGQGEGQPRAMAWSGRGLGAEQADMDAQAGLAPMPRPAARPGGLDLYA</sequence>
<feature type="region of interest" description="Disordered" evidence="1">
    <location>
        <begin position="411"/>
        <end position="477"/>
    </location>
</feature>
<name>A0A3R8T7B5_9BURK</name>
<feature type="domain" description="Flagellar hook-length control protein-like C-terminal" evidence="2">
    <location>
        <begin position="348"/>
        <end position="423"/>
    </location>
</feature>
<evidence type="ECO:0000313" key="3">
    <source>
        <dbReference type="EMBL" id="RRS05737.1"/>
    </source>
</evidence>
<keyword evidence="3" id="KW-0966">Cell projection</keyword>
<dbReference type="PANTHER" id="PTHR37533:SF2">
    <property type="entry name" value="FLAGELLAR HOOK-LENGTH CONTROL PROTEIN"/>
    <property type="match status" value="1"/>
</dbReference>
<dbReference type="EMBL" id="RSED01000002">
    <property type="protein sequence ID" value="RRS05737.1"/>
    <property type="molecule type" value="Genomic_DNA"/>
</dbReference>
<evidence type="ECO:0000256" key="1">
    <source>
        <dbReference type="SAM" id="MobiDB-lite"/>
    </source>
</evidence>
<feature type="region of interest" description="Disordered" evidence="1">
    <location>
        <begin position="213"/>
        <end position="251"/>
    </location>
</feature>
<comment type="caution">
    <text evidence="3">The sequence shown here is derived from an EMBL/GenBank/DDBJ whole genome shotgun (WGS) entry which is preliminary data.</text>
</comment>
<feature type="compositionally biased region" description="Low complexity" evidence="1">
    <location>
        <begin position="16"/>
        <end position="25"/>
    </location>
</feature>
<proteinExistence type="predicted"/>
<evidence type="ECO:0000313" key="4">
    <source>
        <dbReference type="Proteomes" id="UP000269265"/>
    </source>
</evidence>
<feature type="compositionally biased region" description="Low complexity" evidence="1">
    <location>
        <begin position="70"/>
        <end position="125"/>
    </location>
</feature>
<keyword evidence="3" id="KW-0282">Flagellum</keyword>
<dbReference type="RefSeq" id="WP_125241644.1">
    <property type="nucleotide sequence ID" value="NZ_RSED01000002.1"/>
</dbReference>
<evidence type="ECO:0000259" key="2">
    <source>
        <dbReference type="Pfam" id="PF02120"/>
    </source>
</evidence>
<dbReference type="CDD" id="cd17470">
    <property type="entry name" value="T3SS_Flik_C"/>
    <property type="match status" value="1"/>
</dbReference>
<reference evidence="3 4" key="1">
    <citation type="submission" date="2018-12" db="EMBL/GenBank/DDBJ databases">
        <title>The whole draft genome of Aquabacterium sp. SJQ9.</title>
        <authorList>
            <person name="Sun L."/>
            <person name="Gao X."/>
            <person name="Chen W."/>
            <person name="Huang K."/>
        </authorList>
    </citation>
    <scope>NUCLEOTIDE SEQUENCE [LARGE SCALE GENOMIC DNA]</scope>
    <source>
        <strain evidence="3 4">SJQ9</strain>
    </source>
</reference>
<dbReference type="AlphaFoldDB" id="A0A3R8T7B5"/>
<dbReference type="InterPro" id="IPR021136">
    <property type="entry name" value="Flagellar_hook_control-like_C"/>
</dbReference>
<dbReference type="Pfam" id="PF02120">
    <property type="entry name" value="Flg_hook"/>
    <property type="match status" value="1"/>
</dbReference>
<dbReference type="InterPro" id="IPR052563">
    <property type="entry name" value="FliK"/>
</dbReference>
<dbReference type="OrthoDB" id="9157214at2"/>